<gene>
    <name evidence="1" type="ORF">E4U82_13910</name>
</gene>
<sequence length="185" mass="21505">MSKIQAQASLQEYLEKQEQTEKEAFTVDTDEKANWALRKIAQYEEQKKANNKLATDEIEKIENWNKEENEKAQQSIDYFQGLLARYAMTKRENDPKFKSQKLPNGRIRFKKKQPKWEYDDNTVIQSLKDAGMTDYIKVKESPSKSDIKKAFEVIDGQVVDADTGQIIDGITVAEQNEEFEVKVDE</sequence>
<dbReference type="RefSeq" id="WP_135110777.1">
    <property type="nucleotide sequence ID" value="NZ_SRHY01000028.1"/>
</dbReference>
<dbReference type="EMBL" id="SRHY01000028">
    <property type="protein sequence ID" value="TFJ92170.1"/>
    <property type="molecule type" value="Genomic_DNA"/>
</dbReference>
<proteinExistence type="predicted"/>
<keyword evidence="2" id="KW-1185">Reference proteome</keyword>
<dbReference type="SUPFAM" id="SSF161266">
    <property type="entry name" value="Gam-like"/>
    <property type="match status" value="1"/>
</dbReference>
<dbReference type="Proteomes" id="UP000298484">
    <property type="component" value="Unassembled WGS sequence"/>
</dbReference>
<dbReference type="AlphaFoldDB" id="A0A4Y9AB65"/>
<dbReference type="GO" id="GO:0003690">
    <property type="term" value="F:double-stranded DNA binding"/>
    <property type="evidence" value="ECO:0007669"/>
    <property type="project" value="InterPro"/>
</dbReference>
<evidence type="ECO:0000313" key="1">
    <source>
        <dbReference type="EMBL" id="TFJ92170.1"/>
    </source>
</evidence>
<reference evidence="1 2" key="1">
    <citation type="submission" date="2019-03" db="EMBL/GenBank/DDBJ databases">
        <title>Genome sequence of Lentibacillus salicampi ATCC BAA-719.</title>
        <authorList>
            <person name="Maclea K.S."/>
            <person name="Simoes Junior M."/>
        </authorList>
    </citation>
    <scope>NUCLEOTIDE SEQUENCE [LARGE SCALE GENOMIC DNA]</scope>
    <source>
        <strain evidence="1 2">ATCC BAA-719</strain>
    </source>
</reference>
<comment type="caution">
    <text evidence="1">The sequence shown here is derived from an EMBL/GenBank/DDBJ whole genome shotgun (WGS) entry which is preliminary data.</text>
</comment>
<protein>
    <submittedName>
        <fullName evidence="1">Nuclease inhibitor protein</fullName>
    </submittedName>
</protein>
<dbReference type="Pfam" id="PF07352">
    <property type="entry name" value="Phage_Mu_Gam"/>
    <property type="match status" value="1"/>
</dbReference>
<dbReference type="OrthoDB" id="1908548at2"/>
<accession>A0A4Y9AB65</accession>
<dbReference type="GO" id="GO:0042262">
    <property type="term" value="P:DNA protection"/>
    <property type="evidence" value="ECO:0007669"/>
    <property type="project" value="InterPro"/>
</dbReference>
<organism evidence="1 2">
    <name type="scientific">Lentibacillus salicampi</name>
    <dbReference type="NCBI Taxonomy" id="175306"/>
    <lineage>
        <taxon>Bacteria</taxon>
        <taxon>Bacillati</taxon>
        <taxon>Bacillota</taxon>
        <taxon>Bacilli</taxon>
        <taxon>Bacillales</taxon>
        <taxon>Bacillaceae</taxon>
        <taxon>Lentibacillus</taxon>
    </lineage>
</organism>
<name>A0A4Y9AB65_9BACI</name>
<evidence type="ECO:0000313" key="2">
    <source>
        <dbReference type="Proteomes" id="UP000298484"/>
    </source>
</evidence>
<dbReference type="InterPro" id="IPR009951">
    <property type="entry name" value="Host-nuc_inhib_Gam"/>
</dbReference>